<keyword evidence="2" id="KW-0288">FMN</keyword>
<evidence type="ECO:0000259" key="5">
    <source>
        <dbReference type="Pfam" id="PF00296"/>
    </source>
</evidence>
<keyword evidence="4" id="KW-0503">Monooxygenase</keyword>
<feature type="non-terminal residue" evidence="6">
    <location>
        <position position="1"/>
    </location>
</feature>
<protein>
    <recommendedName>
        <fullName evidence="5">Luciferase-like domain-containing protein</fullName>
    </recommendedName>
</protein>
<accession>A0A3B0SKD9</accession>
<dbReference type="SUPFAM" id="SSF51679">
    <property type="entry name" value="Bacterial luciferase-like"/>
    <property type="match status" value="1"/>
</dbReference>
<dbReference type="GO" id="GO:0008726">
    <property type="term" value="F:alkanesulfonate monooxygenase activity"/>
    <property type="evidence" value="ECO:0007669"/>
    <property type="project" value="TreeGrafter"/>
</dbReference>
<evidence type="ECO:0000256" key="3">
    <source>
        <dbReference type="ARBA" id="ARBA00023002"/>
    </source>
</evidence>
<dbReference type="AlphaFoldDB" id="A0A3B0SKD9"/>
<dbReference type="PANTHER" id="PTHR42847:SF4">
    <property type="entry name" value="ALKANESULFONATE MONOOXYGENASE-RELATED"/>
    <property type="match status" value="1"/>
</dbReference>
<organism evidence="6">
    <name type="scientific">hydrothermal vent metagenome</name>
    <dbReference type="NCBI Taxonomy" id="652676"/>
    <lineage>
        <taxon>unclassified sequences</taxon>
        <taxon>metagenomes</taxon>
        <taxon>ecological metagenomes</taxon>
    </lineage>
</organism>
<keyword evidence="1" id="KW-0285">Flavoprotein</keyword>
<reference evidence="6" key="1">
    <citation type="submission" date="2018-06" db="EMBL/GenBank/DDBJ databases">
        <authorList>
            <person name="Zhirakovskaya E."/>
        </authorList>
    </citation>
    <scope>NUCLEOTIDE SEQUENCE</scope>
</reference>
<name>A0A3B0SKD9_9ZZZZ</name>
<dbReference type="InterPro" id="IPR036661">
    <property type="entry name" value="Luciferase-like_sf"/>
</dbReference>
<evidence type="ECO:0000313" key="6">
    <source>
        <dbReference type="EMBL" id="VAW04663.1"/>
    </source>
</evidence>
<evidence type="ECO:0000256" key="4">
    <source>
        <dbReference type="ARBA" id="ARBA00023033"/>
    </source>
</evidence>
<gene>
    <name evidence="6" type="ORF">MNBD_ACTINO01-279</name>
</gene>
<sequence>VGTGWMDREHEVFGFTYPDMKERFAMLEEALAYLSAAFNPEAPGFVGDHYRLEAFPLAPAPLGTIPLLVGGTGGHKTPRLAGMFADEFNVYPGPDMGERIERFTAAATEAGRDPDTIRLSSSGQVIAAATVSEFEDRMAQDAEAAGLSREELEAHYEKRHTPRGTFEQVAERLEEFAALGVTRFYFQGVFTPSDTGRLLDGLGVTP</sequence>
<dbReference type="PANTHER" id="PTHR42847">
    <property type="entry name" value="ALKANESULFONATE MONOOXYGENASE"/>
    <property type="match status" value="1"/>
</dbReference>
<keyword evidence="3" id="KW-0560">Oxidoreductase</keyword>
<proteinExistence type="predicted"/>
<dbReference type="InterPro" id="IPR050172">
    <property type="entry name" value="SsuD_RutA_monooxygenase"/>
</dbReference>
<dbReference type="InterPro" id="IPR011251">
    <property type="entry name" value="Luciferase-like_dom"/>
</dbReference>
<dbReference type="Gene3D" id="3.20.20.30">
    <property type="entry name" value="Luciferase-like domain"/>
    <property type="match status" value="1"/>
</dbReference>
<dbReference type="GO" id="GO:0046306">
    <property type="term" value="P:alkanesulfonate catabolic process"/>
    <property type="evidence" value="ECO:0007669"/>
    <property type="project" value="TreeGrafter"/>
</dbReference>
<evidence type="ECO:0000256" key="2">
    <source>
        <dbReference type="ARBA" id="ARBA00022643"/>
    </source>
</evidence>
<dbReference type="Pfam" id="PF00296">
    <property type="entry name" value="Bac_luciferase"/>
    <property type="match status" value="1"/>
</dbReference>
<evidence type="ECO:0000256" key="1">
    <source>
        <dbReference type="ARBA" id="ARBA00022630"/>
    </source>
</evidence>
<dbReference type="EMBL" id="UOEI01000403">
    <property type="protein sequence ID" value="VAW04663.1"/>
    <property type="molecule type" value="Genomic_DNA"/>
</dbReference>
<feature type="domain" description="Luciferase-like" evidence="5">
    <location>
        <begin position="1"/>
        <end position="182"/>
    </location>
</feature>